<proteinExistence type="predicted"/>
<evidence type="ECO:0000313" key="2">
    <source>
        <dbReference type="Proteomes" id="UP000054560"/>
    </source>
</evidence>
<dbReference type="AlphaFoldDB" id="A0A0L0FLK7"/>
<keyword evidence="2" id="KW-1185">Reference proteome</keyword>
<dbReference type="EMBL" id="KQ242674">
    <property type="protein sequence ID" value="KNC77635.1"/>
    <property type="molecule type" value="Genomic_DNA"/>
</dbReference>
<accession>A0A0L0FLK7</accession>
<dbReference type="GeneID" id="25910411"/>
<dbReference type="Proteomes" id="UP000054560">
    <property type="component" value="Unassembled WGS sequence"/>
</dbReference>
<dbReference type="RefSeq" id="XP_014151537.1">
    <property type="nucleotide sequence ID" value="XM_014296062.1"/>
</dbReference>
<protein>
    <submittedName>
        <fullName evidence="1">Uncharacterized protein</fullName>
    </submittedName>
</protein>
<name>A0A0L0FLK7_9EUKA</name>
<organism evidence="1 2">
    <name type="scientific">Sphaeroforma arctica JP610</name>
    <dbReference type="NCBI Taxonomy" id="667725"/>
    <lineage>
        <taxon>Eukaryota</taxon>
        <taxon>Ichthyosporea</taxon>
        <taxon>Ichthyophonida</taxon>
        <taxon>Sphaeroforma</taxon>
    </lineage>
</organism>
<sequence>MGMCGVVVFGPVTPYQQRCEYNRHVIERDIQSLISNRAVGLATDFGRFSTLECASGSLRSAARRSASSMGQCTCACSFCLRIRSGVGVVVVVASERRQPDQCELSALSAVEGISFVCRSETKLLANGRHAWC</sequence>
<gene>
    <name evidence="1" type="ORF">SARC_09907</name>
</gene>
<evidence type="ECO:0000313" key="1">
    <source>
        <dbReference type="EMBL" id="KNC77635.1"/>
    </source>
</evidence>
<reference evidence="1 2" key="1">
    <citation type="submission" date="2011-02" db="EMBL/GenBank/DDBJ databases">
        <title>The Genome Sequence of Sphaeroforma arctica JP610.</title>
        <authorList>
            <consortium name="The Broad Institute Genome Sequencing Platform"/>
            <person name="Russ C."/>
            <person name="Cuomo C."/>
            <person name="Young S.K."/>
            <person name="Zeng Q."/>
            <person name="Gargeya S."/>
            <person name="Alvarado L."/>
            <person name="Berlin A."/>
            <person name="Chapman S.B."/>
            <person name="Chen Z."/>
            <person name="Freedman E."/>
            <person name="Gellesch M."/>
            <person name="Goldberg J."/>
            <person name="Griggs A."/>
            <person name="Gujja S."/>
            <person name="Heilman E."/>
            <person name="Heiman D."/>
            <person name="Howarth C."/>
            <person name="Mehta T."/>
            <person name="Neiman D."/>
            <person name="Pearson M."/>
            <person name="Roberts A."/>
            <person name="Saif S."/>
            <person name="Shea T."/>
            <person name="Shenoy N."/>
            <person name="Sisk P."/>
            <person name="Stolte C."/>
            <person name="Sykes S."/>
            <person name="White J."/>
            <person name="Yandava C."/>
            <person name="Burger G."/>
            <person name="Gray M.W."/>
            <person name="Holland P.W.H."/>
            <person name="King N."/>
            <person name="Lang F.B.F."/>
            <person name="Roger A.J."/>
            <person name="Ruiz-Trillo I."/>
            <person name="Haas B."/>
            <person name="Nusbaum C."/>
            <person name="Birren B."/>
        </authorList>
    </citation>
    <scope>NUCLEOTIDE SEQUENCE [LARGE SCALE GENOMIC DNA]</scope>
    <source>
        <strain evidence="1 2">JP610</strain>
    </source>
</reference>